<dbReference type="AlphaFoldDB" id="M7N6G1"/>
<dbReference type="SUPFAM" id="SSF56935">
    <property type="entry name" value="Porins"/>
    <property type="match status" value="1"/>
</dbReference>
<dbReference type="InterPro" id="IPR041700">
    <property type="entry name" value="OMP_b-brl_3"/>
</dbReference>
<keyword evidence="6" id="KW-1185">Reference proteome</keyword>
<feature type="domain" description="Outer membrane protein beta-barrel" evidence="4">
    <location>
        <begin position="2"/>
        <end position="227"/>
    </location>
</feature>
<comment type="subcellular location">
    <subcellularLocation>
        <location evidence="1">Cell outer membrane</location>
    </subcellularLocation>
</comment>
<dbReference type="STRING" id="1279009.ADICEAN_02014"/>
<keyword evidence="2" id="KW-0472">Membrane</keyword>
<organism evidence="5 6">
    <name type="scientific">Cesiribacter andamanensis AMV16</name>
    <dbReference type="NCBI Taxonomy" id="1279009"/>
    <lineage>
        <taxon>Bacteria</taxon>
        <taxon>Pseudomonadati</taxon>
        <taxon>Bacteroidota</taxon>
        <taxon>Cytophagia</taxon>
        <taxon>Cytophagales</taxon>
        <taxon>Cesiribacteraceae</taxon>
        <taxon>Cesiribacter</taxon>
    </lineage>
</organism>
<sequence>MERPGLYHLNPYVNLIDPRNISYGNPALTPATIHSFTFALSTQLNTSMLTASVFHHASHNTIQQFTSLQSDTVAHTTFANLGQRQVHGISLSCNTPLFGKLYLTANSTLQYVRLLGTFKNRLQHRAGTNLTAMGSLSYRISKRFRTSGAISYTSPQLFLQGTSAPLVAHNLSLNWDVLRNEKGELSLFIENPFQKNRRFISEVQDPLFYQVQESMAVIRQYSLSFSYRFGKVQTSPARTKRKARVEPNDR</sequence>
<name>M7N6G1_9BACT</name>
<dbReference type="InterPro" id="IPR036942">
    <property type="entry name" value="Beta-barrel_TonB_sf"/>
</dbReference>
<proteinExistence type="predicted"/>
<gene>
    <name evidence="5" type="ORF">ADICEAN_02014</name>
</gene>
<evidence type="ECO:0000256" key="2">
    <source>
        <dbReference type="ARBA" id="ARBA00023136"/>
    </source>
</evidence>
<protein>
    <submittedName>
        <fullName evidence="5">Outer membrane cobalamin receptor protein</fullName>
    </submittedName>
</protein>
<evidence type="ECO:0000259" key="4">
    <source>
        <dbReference type="Pfam" id="PF14905"/>
    </source>
</evidence>
<dbReference type="Pfam" id="PF14905">
    <property type="entry name" value="OMP_b-brl_3"/>
    <property type="match status" value="1"/>
</dbReference>
<dbReference type="Proteomes" id="UP000011910">
    <property type="component" value="Unassembled WGS sequence"/>
</dbReference>
<dbReference type="GO" id="GO:0009279">
    <property type="term" value="C:cell outer membrane"/>
    <property type="evidence" value="ECO:0007669"/>
    <property type="project" value="UniProtKB-SubCell"/>
</dbReference>
<dbReference type="EMBL" id="AODQ01000043">
    <property type="protein sequence ID" value="EMR02867.1"/>
    <property type="molecule type" value="Genomic_DNA"/>
</dbReference>
<dbReference type="eggNOG" id="COG4771">
    <property type="taxonomic scope" value="Bacteria"/>
</dbReference>
<accession>M7N6G1</accession>
<comment type="caution">
    <text evidence="5">The sequence shown here is derived from an EMBL/GenBank/DDBJ whole genome shotgun (WGS) entry which is preliminary data.</text>
</comment>
<evidence type="ECO:0000313" key="6">
    <source>
        <dbReference type="Proteomes" id="UP000011910"/>
    </source>
</evidence>
<evidence type="ECO:0000313" key="5">
    <source>
        <dbReference type="EMBL" id="EMR02867.1"/>
    </source>
</evidence>
<dbReference type="Gene3D" id="2.40.170.20">
    <property type="entry name" value="TonB-dependent receptor, beta-barrel domain"/>
    <property type="match status" value="1"/>
</dbReference>
<evidence type="ECO:0000256" key="1">
    <source>
        <dbReference type="ARBA" id="ARBA00004442"/>
    </source>
</evidence>
<reference evidence="5 6" key="1">
    <citation type="journal article" date="2013" name="Genome Announc.">
        <title>Draft Genome Sequence of Cesiribacter andamanensis Strain AMV16T, Isolated from a Soil Sample from a Mud Volcano in the Andaman Islands, India.</title>
        <authorList>
            <person name="Shivaji S."/>
            <person name="Ara S."/>
            <person name="Begum Z."/>
            <person name="Srinivas T.N."/>
            <person name="Singh A."/>
            <person name="Kumar Pinnaka A."/>
        </authorList>
    </citation>
    <scope>NUCLEOTIDE SEQUENCE [LARGE SCALE GENOMIC DNA]</scope>
    <source>
        <strain evidence="5 6">AMV16</strain>
    </source>
</reference>
<keyword evidence="3" id="KW-0998">Cell outer membrane</keyword>
<keyword evidence="5" id="KW-0675">Receptor</keyword>
<evidence type="ECO:0000256" key="3">
    <source>
        <dbReference type="ARBA" id="ARBA00023237"/>
    </source>
</evidence>